<feature type="compositionally biased region" description="Basic and acidic residues" evidence="1">
    <location>
        <begin position="75"/>
        <end position="91"/>
    </location>
</feature>
<evidence type="ECO:0000256" key="1">
    <source>
        <dbReference type="SAM" id="MobiDB-lite"/>
    </source>
</evidence>
<reference evidence="3" key="1">
    <citation type="submission" date="2022-09" db="EMBL/GenBank/DDBJ databases">
        <title>Enrichment on poylsaccharides allowed isolation of novel metabolic and taxonomic groups of Haloarchaea.</title>
        <authorList>
            <person name="Sorokin D.Y."/>
            <person name="Elcheninov A.G."/>
            <person name="Khizhniak T.V."/>
            <person name="Kolganova T.V."/>
            <person name="Kublanov I.V."/>
        </authorList>
    </citation>
    <scope>NUCLEOTIDE SEQUENCE</scope>
    <source>
        <strain evidence="3">AArc-xg1-1</strain>
    </source>
</reference>
<comment type="caution">
    <text evidence="3">The sequence shown here is derived from an EMBL/GenBank/DDBJ whole genome shotgun (WGS) entry which is preliminary data.</text>
</comment>
<dbReference type="EMBL" id="JAOPKA010000006">
    <property type="protein sequence ID" value="MCU4742117.1"/>
    <property type="molecule type" value="Genomic_DNA"/>
</dbReference>
<dbReference type="PROSITE" id="PS51340">
    <property type="entry name" value="MOSC"/>
    <property type="match status" value="1"/>
</dbReference>
<dbReference type="SUPFAM" id="SSF141673">
    <property type="entry name" value="MOSC N-terminal domain-like"/>
    <property type="match status" value="1"/>
</dbReference>
<dbReference type="InterPro" id="IPR005303">
    <property type="entry name" value="MOCOS_middle"/>
</dbReference>
<dbReference type="Pfam" id="PF03473">
    <property type="entry name" value="MOSC"/>
    <property type="match status" value="1"/>
</dbReference>
<dbReference type="Pfam" id="PF03476">
    <property type="entry name" value="MOSC_N"/>
    <property type="match status" value="1"/>
</dbReference>
<evidence type="ECO:0000259" key="2">
    <source>
        <dbReference type="PROSITE" id="PS51340"/>
    </source>
</evidence>
<dbReference type="AlphaFoldDB" id="A0AAP3E2K7"/>
<proteinExistence type="predicted"/>
<sequence>MTTPTRHLERILVHPIKSLDATSRETARIVDNGGLEWDRRYAIVDADGEYVNGKREQRIHRLRARFDLERETVALREHGDGDGHEAENGREEENDDGQTFHLEDDRAALAAWLSAFVGYDVDLVRDDEGGFPDDTDASGPTVISRGTLEAVASWYDGISPTEMRRRLRPNLVVGSGSETTAFWEDRLYEAPGRVVAFEVGGTELLGVNPCQRCVVPTRDPDTGEVTNGFRERFCKRREATLPEWASQDWFDHYFRLMVNTHVPEASWGARLAVGDAVGVGDTRDDPTV</sequence>
<evidence type="ECO:0000313" key="4">
    <source>
        <dbReference type="Proteomes" id="UP001321018"/>
    </source>
</evidence>
<feature type="region of interest" description="Disordered" evidence="1">
    <location>
        <begin position="75"/>
        <end position="97"/>
    </location>
</feature>
<dbReference type="RefSeq" id="WP_338003951.1">
    <property type="nucleotide sequence ID" value="NZ_JAOPKA010000006.1"/>
</dbReference>
<accession>A0AAP3E2K7</accession>
<dbReference type="GO" id="GO:0030151">
    <property type="term" value="F:molybdenum ion binding"/>
    <property type="evidence" value="ECO:0007669"/>
    <property type="project" value="InterPro"/>
</dbReference>
<name>A0AAP3E2K7_9EURY</name>
<dbReference type="Proteomes" id="UP001321018">
    <property type="component" value="Unassembled WGS sequence"/>
</dbReference>
<dbReference type="GO" id="GO:0030170">
    <property type="term" value="F:pyridoxal phosphate binding"/>
    <property type="evidence" value="ECO:0007669"/>
    <property type="project" value="InterPro"/>
</dbReference>
<protein>
    <submittedName>
        <fullName evidence="3">MOSC N-terminal beta barrel domain-containing protein</fullName>
    </submittedName>
</protein>
<dbReference type="GO" id="GO:0003824">
    <property type="term" value="F:catalytic activity"/>
    <property type="evidence" value="ECO:0007669"/>
    <property type="project" value="InterPro"/>
</dbReference>
<gene>
    <name evidence="3" type="ORF">OB960_11985</name>
</gene>
<dbReference type="InterPro" id="IPR005302">
    <property type="entry name" value="MoCF_Sase_C"/>
</dbReference>
<organism evidence="3 4">
    <name type="scientific">Natronoglomus mannanivorans</name>
    <dbReference type="NCBI Taxonomy" id="2979990"/>
    <lineage>
        <taxon>Archaea</taxon>
        <taxon>Methanobacteriati</taxon>
        <taxon>Methanobacteriota</taxon>
        <taxon>Stenosarchaea group</taxon>
        <taxon>Halobacteria</taxon>
        <taxon>Halobacteriales</taxon>
        <taxon>Natrialbaceae</taxon>
        <taxon>Natronoglomus</taxon>
    </lineage>
</organism>
<feature type="domain" description="MOSC" evidence="2">
    <location>
        <begin position="106"/>
        <end position="280"/>
    </location>
</feature>
<evidence type="ECO:0000313" key="3">
    <source>
        <dbReference type="EMBL" id="MCU4742117.1"/>
    </source>
</evidence>